<dbReference type="EMBL" id="QTJU01000009">
    <property type="protein sequence ID" value="RFM26440.1"/>
    <property type="molecule type" value="Genomic_DNA"/>
</dbReference>
<accession>A0A3E1NEN2</accession>
<keyword evidence="3 14" id="KW-0813">Transport</keyword>
<evidence type="ECO:0000256" key="13">
    <source>
        <dbReference type="ARBA" id="ARBA00023237"/>
    </source>
</evidence>
<keyword evidence="11 14" id="KW-0472">Membrane</keyword>
<dbReference type="InterPro" id="IPR010105">
    <property type="entry name" value="TonB_sidphr_rcpt"/>
</dbReference>
<evidence type="ECO:0000256" key="6">
    <source>
        <dbReference type="ARBA" id="ARBA00022692"/>
    </source>
</evidence>
<dbReference type="Gene3D" id="2.170.130.10">
    <property type="entry name" value="TonB-dependent receptor, plug domain"/>
    <property type="match status" value="1"/>
</dbReference>
<evidence type="ECO:0000256" key="2">
    <source>
        <dbReference type="ARBA" id="ARBA00009810"/>
    </source>
</evidence>
<evidence type="ECO:0000256" key="14">
    <source>
        <dbReference type="PROSITE-ProRule" id="PRU01360"/>
    </source>
</evidence>
<dbReference type="GO" id="GO:0015891">
    <property type="term" value="P:siderophore transport"/>
    <property type="evidence" value="ECO:0007669"/>
    <property type="project" value="InterPro"/>
</dbReference>
<dbReference type="PANTHER" id="PTHR32552:SF68">
    <property type="entry name" value="FERRICHROME OUTER MEMBRANE TRANSPORTER_PHAGE RECEPTOR"/>
    <property type="match status" value="1"/>
</dbReference>
<dbReference type="InterPro" id="IPR012910">
    <property type="entry name" value="Plug_dom"/>
</dbReference>
<feature type="domain" description="TonB-dependent receptor plug" evidence="18">
    <location>
        <begin position="148"/>
        <end position="245"/>
    </location>
</feature>
<dbReference type="GO" id="GO:0009279">
    <property type="term" value="C:cell outer membrane"/>
    <property type="evidence" value="ECO:0007669"/>
    <property type="project" value="UniProtKB-SubCell"/>
</dbReference>
<dbReference type="InterPro" id="IPR039426">
    <property type="entry name" value="TonB-dep_rcpt-like"/>
</dbReference>
<evidence type="ECO:0000256" key="15">
    <source>
        <dbReference type="RuleBase" id="RU003357"/>
    </source>
</evidence>
<evidence type="ECO:0000259" key="17">
    <source>
        <dbReference type="Pfam" id="PF00593"/>
    </source>
</evidence>
<dbReference type="GO" id="GO:0015344">
    <property type="term" value="F:siderophore uptake transmembrane transporter activity"/>
    <property type="evidence" value="ECO:0007669"/>
    <property type="project" value="TreeGrafter"/>
</dbReference>
<dbReference type="Proteomes" id="UP000261284">
    <property type="component" value="Unassembled WGS sequence"/>
</dbReference>
<evidence type="ECO:0000313" key="20">
    <source>
        <dbReference type="Proteomes" id="UP000261284"/>
    </source>
</evidence>
<evidence type="ECO:0000256" key="1">
    <source>
        <dbReference type="ARBA" id="ARBA00004571"/>
    </source>
</evidence>
<evidence type="ECO:0000256" key="12">
    <source>
        <dbReference type="ARBA" id="ARBA00023170"/>
    </source>
</evidence>
<keyword evidence="6 14" id="KW-0812">Transmembrane</keyword>
<keyword evidence="5" id="KW-0410">Iron transport</keyword>
<evidence type="ECO:0000256" key="16">
    <source>
        <dbReference type="SAM" id="SignalP"/>
    </source>
</evidence>
<dbReference type="Gene3D" id="2.40.170.20">
    <property type="entry name" value="TonB-dependent receptor, beta-barrel domain"/>
    <property type="match status" value="1"/>
</dbReference>
<evidence type="ECO:0000256" key="8">
    <source>
        <dbReference type="ARBA" id="ARBA00023004"/>
    </source>
</evidence>
<evidence type="ECO:0000256" key="4">
    <source>
        <dbReference type="ARBA" id="ARBA00022452"/>
    </source>
</evidence>
<dbReference type="Gene3D" id="2.60.40.1120">
    <property type="entry name" value="Carboxypeptidase-like, regulatory domain"/>
    <property type="match status" value="1"/>
</dbReference>
<dbReference type="InterPro" id="IPR036942">
    <property type="entry name" value="Beta-barrel_TonB_sf"/>
</dbReference>
<gene>
    <name evidence="19" type="ORF">DXN05_19615</name>
</gene>
<dbReference type="OrthoDB" id="9775095at2"/>
<comment type="subcellular location">
    <subcellularLocation>
        <location evidence="1 14">Cell outer membrane</location>
        <topology evidence="1 14">Multi-pass membrane protein</topology>
    </subcellularLocation>
</comment>
<keyword evidence="12 19" id="KW-0675">Receptor</keyword>
<dbReference type="NCBIfam" id="TIGR01783">
    <property type="entry name" value="TonB-siderophor"/>
    <property type="match status" value="1"/>
</dbReference>
<dbReference type="InterPro" id="IPR037066">
    <property type="entry name" value="Plug_dom_sf"/>
</dbReference>
<protein>
    <submittedName>
        <fullName evidence="19">TonB-dependent receptor</fullName>
    </submittedName>
</protein>
<dbReference type="InterPro" id="IPR008969">
    <property type="entry name" value="CarboxyPept-like_regulatory"/>
</dbReference>
<organism evidence="19 20">
    <name type="scientific">Deminuibacter soli</name>
    <dbReference type="NCBI Taxonomy" id="2291815"/>
    <lineage>
        <taxon>Bacteria</taxon>
        <taxon>Pseudomonadati</taxon>
        <taxon>Bacteroidota</taxon>
        <taxon>Chitinophagia</taxon>
        <taxon>Chitinophagales</taxon>
        <taxon>Chitinophagaceae</taxon>
        <taxon>Deminuibacter</taxon>
    </lineage>
</organism>
<keyword evidence="20" id="KW-1185">Reference proteome</keyword>
<dbReference type="Pfam" id="PF07715">
    <property type="entry name" value="Plug"/>
    <property type="match status" value="1"/>
</dbReference>
<proteinExistence type="inferred from homology"/>
<evidence type="ECO:0000256" key="3">
    <source>
        <dbReference type="ARBA" id="ARBA00022448"/>
    </source>
</evidence>
<sequence>MRFFNTLRRRLLPSALTFFCLVLSVNLFAQLNTDKGIISGQIITADNQPAEGVIVRLIGTDKATLTTENGFYMFKNLPAGTYQVDVSLMGYKPLDKKVVLAENGKQNNISFQLEVSDAQLNEVVVRSGGNRYKVDRVSPSLRLQSSILETPQNIQVISKQTLADQQVFDVVDGITRNVSGATRVGHWDNQYANIRMRGSKIPAFRNGMNIEASWGPTAEDAAMIENIEFVKGPAGFMLAAGEPGGFYNVVTKKPSGVNRQSLTMSMGSFSTYRAALDLDGKLSKDGRLLYRLNVAGQQKDYFTKYNYNNRVLVSPVIKYLIDDKTSVTFEYSFQGIKYLANGNYSFSKRKLADENVANDFFYGDPSLTPGKIKDHSVYLYFDHKLSERWKAHAQVAYFNFSMVANSIWPSTLDSAGNMTRAYSIGDEAGENRFGQFSLSGEERTGNIRHRILAGADFGNKKFWGDFRQFSPNLRLAGGKVFNIYNPSYGIPADSIPKIDRSVDVRTRAGSTAYATVTDYASVYAQDELGFLNDQLRLSLGLRYTSAETVGKTKTADIKDHVFSPRVGLSYSIDKQTSVYALYDQSFVPQSGTDYFGNAFKPVKGNDLEAGVKREWFNGRWTSGVSVYRINRQNALTPDTDPTHVNGTTTFQVQLGETQTKGVEVDINGELAKGLNLVANYAYTSSKITRESPNQPIKTVGNVTPNTVGHITNAWLQYRFSKGTLNGFGLSGGIQWLADRYTGTTQTPNWPNYFRADAGVSYQKNKFGISLLVNNLLDDQRLLTTASLDTNPKANTSFYSYVVEARRNVRMSITYKF</sequence>
<dbReference type="GO" id="GO:0038023">
    <property type="term" value="F:signaling receptor activity"/>
    <property type="evidence" value="ECO:0007669"/>
    <property type="project" value="InterPro"/>
</dbReference>
<dbReference type="RefSeq" id="WP_116848993.1">
    <property type="nucleotide sequence ID" value="NZ_QTJU01000009.1"/>
</dbReference>
<dbReference type="AlphaFoldDB" id="A0A3E1NEN2"/>
<comment type="similarity">
    <text evidence="2 14 15">Belongs to the TonB-dependent receptor family.</text>
</comment>
<dbReference type="SUPFAM" id="SSF56935">
    <property type="entry name" value="Porins"/>
    <property type="match status" value="1"/>
</dbReference>
<dbReference type="CDD" id="cd01347">
    <property type="entry name" value="ligand_gated_channel"/>
    <property type="match status" value="1"/>
</dbReference>
<dbReference type="Pfam" id="PF00593">
    <property type="entry name" value="TonB_dep_Rec_b-barrel"/>
    <property type="match status" value="1"/>
</dbReference>
<evidence type="ECO:0000256" key="7">
    <source>
        <dbReference type="ARBA" id="ARBA00022729"/>
    </source>
</evidence>
<dbReference type="Pfam" id="PF13715">
    <property type="entry name" value="CarbopepD_reg_2"/>
    <property type="match status" value="1"/>
</dbReference>
<keyword evidence="4 14" id="KW-1134">Transmembrane beta strand</keyword>
<evidence type="ECO:0000259" key="18">
    <source>
        <dbReference type="Pfam" id="PF07715"/>
    </source>
</evidence>
<dbReference type="SUPFAM" id="SSF49464">
    <property type="entry name" value="Carboxypeptidase regulatory domain-like"/>
    <property type="match status" value="1"/>
</dbReference>
<keyword evidence="8" id="KW-0408">Iron</keyword>
<dbReference type="InterPro" id="IPR000531">
    <property type="entry name" value="Beta-barrel_TonB"/>
</dbReference>
<feature type="chain" id="PRO_5017658105" evidence="16">
    <location>
        <begin position="30"/>
        <end position="816"/>
    </location>
</feature>
<evidence type="ECO:0000256" key="5">
    <source>
        <dbReference type="ARBA" id="ARBA00022496"/>
    </source>
</evidence>
<evidence type="ECO:0000256" key="11">
    <source>
        <dbReference type="ARBA" id="ARBA00023136"/>
    </source>
</evidence>
<evidence type="ECO:0000256" key="9">
    <source>
        <dbReference type="ARBA" id="ARBA00023065"/>
    </source>
</evidence>
<feature type="domain" description="TonB-dependent receptor-like beta-barrel" evidence="17">
    <location>
        <begin position="330"/>
        <end position="775"/>
    </location>
</feature>
<evidence type="ECO:0000256" key="10">
    <source>
        <dbReference type="ARBA" id="ARBA00023077"/>
    </source>
</evidence>
<reference evidence="19 20" key="1">
    <citation type="submission" date="2018-08" db="EMBL/GenBank/DDBJ databases">
        <title>Chitinophagaceae sp. K23C18032701, a novel bacterium isolated from forest soil.</title>
        <authorList>
            <person name="Wang C."/>
        </authorList>
    </citation>
    <scope>NUCLEOTIDE SEQUENCE [LARGE SCALE GENOMIC DNA]</scope>
    <source>
        <strain evidence="19 20">K23C18032701</strain>
    </source>
</reference>
<name>A0A3E1NEN2_9BACT</name>
<dbReference type="PANTHER" id="PTHR32552">
    <property type="entry name" value="FERRICHROME IRON RECEPTOR-RELATED"/>
    <property type="match status" value="1"/>
</dbReference>
<keyword evidence="10 15" id="KW-0798">TonB box</keyword>
<feature type="signal peptide" evidence="16">
    <location>
        <begin position="1"/>
        <end position="29"/>
    </location>
</feature>
<keyword evidence="7 16" id="KW-0732">Signal</keyword>
<comment type="caution">
    <text evidence="19">The sequence shown here is derived from an EMBL/GenBank/DDBJ whole genome shotgun (WGS) entry which is preliminary data.</text>
</comment>
<evidence type="ECO:0000313" key="19">
    <source>
        <dbReference type="EMBL" id="RFM26440.1"/>
    </source>
</evidence>
<keyword evidence="13 14" id="KW-0998">Cell outer membrane</keyword>
<keyword evidence="9" id="KW-0406">Ion transport</keyword>
<dbReference type="PROSITE" id="PS52016">
    <property type="entry name" value="TONB_DEPENDENT_REC_3"/>
    <property type="match status" value="1"/>
</dbReference>